<feature type="compositionally biased region" description="Polar residues" evidence="1">
    <location>
        <begin position="97"/>
        <end position="107"/>
    </location>
</feature>
<dbReference type="GO" id="GO:0005737">
    <property type="term" value="C:cytoplasm"/>
    <property type="evidence" value="ECO:0007669"/>
    <property type="project" value="TreeGrafter"/>
</dbReference>
<feature type="compositionally biased region" description="Low complexity" evidence="1">
    <location>
        <begin position="21"/>
        <end position="33"/>
    </location>
</feature>
<evidence type="ECO:0000313" key="3">
    <source>
        <dbReference type="EMBL" id="TKX24579.1"/>
    </source>
</evidence>
<feature type="domain" description="Jacalin-type lectin" evidence="2">
    <location>
        <begin position="645"/>
        <end position="788"/>
    </location>
</feature>
<dbReference type="Pfam" id="PF12044">
    <property type="entry name" value="Metallopep"/>
    <property type="match status" value="1"/>
</dbReference>
<dbReference type="PROSITE" id="PS51752">
    <property type="entry name" value="JACALIN_LECTIN"/>
    <property type="match status" value="1"/>
</dbReference>
<proteinExistence type="predicted"/>
<reference evidence="3 4" key="1">
    <citation type="submission" date="2018-02" db="EMBL/GenBank/DDBJ databases">
        <title>Draft genome sequences of Elsinoe sp., causing black scab on jojoba.</title>
        <authorList>
            <person name="Stodart B."/>
            <person name="Jeffress S."/>
            <person name="Ash G."/>
            <person name="Arun Chinnappa K."/>
        </authorList>
    </citation>
    <scope>NUCLEOTIDE SEQUENCE [LARGE SCALE GENOMIC DNA]</scope>
    <source>
        <strain evidence="3 4">Hillstone_2</strain>
    </source>
</reference>
<name>A0A4U7B1E6_9PEZI</name>
<feature type="compositionally biased region" description="Polar residues" evidence="1">
    <location>
        <begin position="43"/>
        <end position="76"/>
    </location>
</feature>
<dbReference type="InterPro" id="IPR036404">
    <property type="entry name" value="Jacalin-like_lectin_dom_sf"/>
</dbReference>
<gene>
    <name evidence="3" type="ORF">C1H76_3188</name>
</gene>
<organism evidence="3 4">
    <name type="scientific">Elsinoe australis</name>
    <dbReference type="NCBI Taxonomy" id="40998"/>
    <lineage>
        <taxon>Eukaryota</taxon>
        <taxon>Fungi</taxon>
        <taxon>Dikarya</taxon>
        <taxon>Ascomycota</taxon>
        <taxon>Pezizomycotina</taxon>
        <taxon>Dothideomycetes</taxon>
        <taxon>Dothideomycetidae</taxon>
        <taxon>Myriangiales</taxon>
        <taxon>Elsinoaceae</taxon>
        <taxon>Elsinoe</taxon>
    </lineage>
</organism>
<evidence type="ECO:0000256" key="1">
    <source>
        <dbReference type="SAM" id="MobiDB-lite"/>
    </source>
</evidence>
<dbReference type="PANTHER" id="PTHR21054:SF2">
    <property type="entry name" value="MIP04191P"/>
    <property type="match status" value="1"/>
</dbReference>
<dbReference type="Pfam" id="PF01419">
    <property type="entry name" value="Jacalin"/>
    <property type="match status" value="1"/>
</dbReference>
<dbReference type="SUPFAM" id="SSF51101">
    <property type="entry name" value="Mannose-binding lectins"/>
    <property type="match status" value="1"/>
</dbReference>
<feature type="region of interest" description="Disordered" evidence="1">
    <location>
        <begin position="1"/>
        <end position="122"/>
    </location>
</feature>
<dbReference type="InterPro" id="IPR021917">
    <property type="entry name" value="Unchr_Zn-peptidase-like"/>
</dbReference>
<accession>A0A4U7B1E6</accession>
<evidence type="ECO:0000259" key="2">
    <source>
        <dbReference type="PROSITE" id="PS51752"/>
    </source>
</evidence>
<dbReference type="Proteomes" id="UP000308133">
    <property type="component" value="Unassembled WGS sequence"/>
</dbReference>
<dbReference type="PANTHER" id="PTHR21054">
    <property type="entry name" value="ZINC METALLOPROTEINASE-RELATED"/>
    <property type="match status" value="1"/>
</dbReference>
<protein>
    <recommendedName>
        <fullName evidence="2">Jacalin-type lectin domain-containing protein</fullName>
    </recommendedName>
</protein>
<dbReference type="InterPro" id="IPR001229">
    <property type="entry name" value="Jacalin-like_lectin_dom"/>
</dbReference>
<dbReference type="AlphaFoldDB" id="A0A4U7B1E6"/>
<evidence type="ECO:0000313" key="4">
    <source>
        <dbReference type="Proteomes" id="UP000308133"/>
    </source>
</evidence>
<sequence>MPSFFSDLRRRSRASFKNEPNADSASSGGSNDGQPEGPRKKTSISNLSNPFRANSEQNTPRNRSSGNLSGQYPQNGSKTPPPSKTPPLGNGVERRPTMQSSQGSNRYSIAGSPPLNGSPRTVPYTSPLAPVVNSISEGSWVHQKVLLISGTLAESDRPLDGSVIVCHHQDSFPSTQWPVSDSHFKALVHLQPGPNRLRLDFFPARKPSNSPNIPHSSWININYLPLVSAPPLHLAILVARDSPLTYDAVPERVRTEGNNLDTAIRKFRMAGYLWQAFTGEQMNRYGYGRRCFRFDEEWQQGTTSSRDAAAGTFRNEAKVHVIRLDQSIAEIQDIKRAQQHGPAEAKADLFDIAVNACKKYFNFKDGQKQNVSAMFLDSHWDKEVGTIRGHAALGGGAGGMGMAIFGSHALQSYPAHIEEVVPAFTDCTRTDENHVANDCNESGSNWEACNIGVGAHLHETGHLFGCPHQETGVMLRDYVRLNRTFTSREPFCVRTKSPGLRLVQTTDECNWHRLDVLRFRYHPCFSLPTDQPMPNEDGVQIWSVDNSNAIITSTNGIAWLELRLEGEDLCHSWIEYVDGSGNPASAPKQITVTEADLRSRLKDNNKSKKLQVKVFSCGGGDHEVQDFGQLVGKTSRLKLPDGRAAFRGAKLGFSSMGGSKPDEVLWQSSYIQTKLLTNVRVWAGFALDGIEFFYEDGETQLMGKKGGSPHDFALDVRRGESILGFYVRAGAWVDGVQILTSLGRKSEIYGNKNGGSGYTLIPPRGYTAVGIYGSCADWLDGFGLIISR</sequence>
<dbReference type="Gene3D" id="2.100.10.30">
    <property type="entry name" value="Jacalin-like lectin domain"/>
    <property type="match status" value="1"/>
</dbReference>
<comment type="caution">
    <text evidence="3">The sequence shown here is derived from an EMBL/GenBank/DDBJ whole genome shotgun (WGS) entry which is preliminary data.</text>
</comment>
<dbReference type="EMBL" id="PTQR01000039">
    <property type="protein sequence ID" value="TKX24579.1"/>
    <property type="molecule type" value="Genomic_DNA"/>
</dbReference>
<dbReference type="InterPro" id="IPR053002">
    <property type="entry name" value="Metalloproteinase_M10B"/>
</dbReference>